<dbReference type="Proteomes" id="UP000250043">
    <property type="component" value="Unassembled WGS sequence"/>
</dbReference>
<proteinExistence type="predicted"/>
<accession>A0A8E2ANR5</accession>
<organism evidence="1 2">
    <name type="scientific">Obba rivulosa</name>
    <dbReference type="NCBI Taxonomy" id="1052685"/>
    <lineage>
        <taxon>Eukaryota</taxon>
        <taxon>Fungi</taxon>
        <taxon>Dikarya</taxon>
        <taxon>Basidiomycota</taxon>
        <taxon>Agaricomycotina</taxon>
        <taxon>Agaricomycetes</taxon>
        <taxon>Polyporales</taxon>
        <taxon>Gelatoporiaceae</taxon>
        <taxon>Obba</taxon>
    </lineage>
</organism>
<dbReference type="EMBL" id="KV722463">
    <property type="protein sequence ID" value="OCH88083.1"/>
    <property type="molecule type" value="Genomic_DNA"/>
</dbReference>
<reference evidence="1 2" key="1">
    <citation type="submission" date="2016-07" db="EMBL/GenBank/DDBJ databases">
        <title>Draft genome of the white-rot fungus Obba rivulosa 3A-2.</title>
        <authorList>
            <consortium name="DOE Joint Genome Institute"/>
            <person name="Miettinen O."/>
            <person name="Riley R."/>
            <person name="Acob R."/>
            <person name="Barry K."/>
            <person name="Cullen D."/>
            <person name="De Vries R."/>
            <person name="Hainaut M."/>
            <person name="Hatakka A."/>
            <person name="Henrissat B."/>
            <person name="Hilden K."/>
            <person name="Kuo R."/>
            <person name="Labutti K."/>
            <person name="Lipzen A."/>
            <person name="Makela M.R."/>
            <person name="Sandor L."/>
            <person name="Spatafora J.W."/>
            <person name="Grigoriev I.V."/>
            <person name="Hibbett D.S."/>
        </authorList>
    </citation>
    <scope>NUCLEOTIDE SEQUENCE [LARGE SCALE GENOMIC DNA]</scope>
    <source>
        <strain evidence="1 2">3A-2</strain>
    </source>
</reference>
<protein>
    <submittedName>
        <fullName evidence="1">Uncharacterized protein</fullName>
    </submittedName>
</protein>
<evidence type="ECO:0000313" key="2">
    <source>
        <dbReference type="Proteomes" id="UP000250043"/>
    </source>
</evidence>
<dbReference type="AlphaFoldDB" id="A0A8E2ANR5"/>
<name>A0A8E2ANR5_9APHY</name>
<gene>
    <name evidence="1" type="ORF">OBBRIDRAFT_113376</name>
</gene>
<keyword evidence="2" id="KW-1185">Reference proteome</keyword>
<sequence>MRIAIRENCAVPWSPRSRKKAEWKADLTAADLFNAVEDTLVHLSGTVERLTATHISQSKSLAGGLLVHQENIGFAFKHFDAFCVAFRRFLGFAERERLRQPPASPKRLVKGAKSNRYFPDVAPGAMSTLKKFRYLPRSFVVEPSCRSARNSGASLCGIGHRK</sequence>
<evidence type="ECO:0000313" key="1">
    <source>
        <dbReference type="EMBL" id="OCH88083.1"/>
    </source>
</evidence>